<evidence type="ECO:0000313" key="6">
    <source>
        <dbReference type="Proteomes" id="UP000324376"/>
    </source>
</evidence>
<comment type="caution">
    <text evidence="5">The sequence shown here is derived from an EMBL/GenBank/DDBJ whole genome shotgun (WGS) entry which is preliminary data.</text>
</comment>
<dbReference type="EMBL" id="VNHU01000006">
    <property type="protein sequence ID" value="TYP72916.1"/>
    <property type="molecule type" value="Genomic_DNA"/>
</dbReference>
<dbReference type="InterPro" id="IPR018976">
    <property type="entry name" value="Imelysin-like"/>
</dbReference>
<gene>
    <name evidence="5" type="ORF">BD809_106169</name>
</gene>
<evidence type="ECO:0000256" key="3">
    <source>
        <dbReference type="SAM" id="SignalP"/>
    </source>
</evidence>
<evidence type="ECO:0000313" key="5">
    <source>
        <dbReference type="EMBL" id="TYP72916.1"/>
    </source>
</evidence>
<organism evidence="5 6">
    <name type="scientific">Aquimarina intermedia</name>
    <dbReference type="NCBI Taxonomy" id="350814"/>
    <lineage>
        <taxon>Bacteria</taxon>
        <taxon>Pseudomonadati</taxon>
        <taxon>Bacteroidota</taxon>
        <taxon>Flavobacteriia</taxon>
        <taxon>Flavobacteriales</taxon>
        <taxon>Flavobacteriaceae</taxon>
        <taxon>Aquimarina</taxon>
    </lineage>
</organism>
<dbReference type="InterPro" id="IPR038352">
    <property type="entry name" value="Imelysin_sf"/>
</dbReference>
<dbReference type="Proteomes" id="UP000324376">
    <property type="component" value="Unassembled WGS sequence"/>
</dbReference>
<accession>A0A5S5C3B8</accession>
<comment type="subcellular location">
    <subcellularLocation>
        <location evidence="1">Cell envelope</location>
    </subcellularLocation>
</comment>
<protein>
    <submittedName>
        <fullName evidence="5">Putative lipoprotein</fullName>
    </submittedName>
</protein>
<dbReference type="Pfam" id="PF09375">
    <property type="entry name" value="Peptidase_M75"/>
    <property type="match status" value="1"/>
</dbReference>
<dbReference type="RefSeq" id="WP_148782943.1">
    <property type="nucleotide sequence ID" value="NZ_VNHU01000006.1"/>
</dbReference>
<dbReference type="OrthoDB" id="650514at2"/>
<feature type="signal peptide" evidence="3">
    <location>
        <begin position="1"/>
        <end position="21"/>
    </location>
</feature>
<name>A0A5S5C3B8_9FLAO</name>
<dbReference type="InterPro" id="IPR034984">
    <property type="entry name" value="Imelysin-like_IPPA"/>
</dbReference>
<keyword evidence="2 3" id="KW-0732">Signal</keyword>
<feature type="domain" description="Imelysin-like" evidence="4">
    <location>
        <begin position="49"/>
        <end position="336"/>
    </location>
</feature>
<sequence>MKKFLLSILTAVLFLSACSSGDDNEEQVTGKDAFDRKGMLINIADNIVMPAYHNFASDMAVLKTTTADFVASANVNTLLNLRSAWSEAYITWQTVSMYEIGKAEELSYRNFMNVYPTNTTGIEANISAGSYDLTTVSQQDEQGFAALDYLINGLSDTNTGTIEFYVDSSDGAKYKKYLTDLVERMDILTTTVVADWTNGYRDTFVANNGSSATSSLDKLVNDFIFHYEKHLRAGKIGIPAGVFTTETFDNKVEAFYKGDLSKTLFNANLSAMQDLFNGKHYASTTTGASFSSYLDFLNTIKNGEDLSQIINDQFDLSRSKASSLNEDFSDQVKTNNTPMLETFDELQKNVVFLKVDMLQAFSVRVDFVDADGD</sequence>
<dbReference type="AlphaFoldDB" id="A0A5S5C3B8"/>
<evidence type="ECO:0000256" key="1">
    <source>
        <dbReference type="ARBA" id="ARBA00004196"/>
    </source>
</evidence>
<proteinExistence type="predicted"/>
<dbReference type="GO" id="GO:0030313">
    <property type="term" value="C:cell envelope"/>
    <property type="evidence" value="ECO:0007669"/>
    <property type="project" value="UniProtKB-SubCell"/>
</dbReference>
<keyword evidence="5" id="KW-0449">Lipoprotein</keyword>
<evidence type="ECO:0000259" key="4">
    <source>
        <dbReference type="Pfam" id="PF09375"/>
    </source>
</evidence>
<evidence type="ECO:0000256" key="2">
    <source>
        <dbReference type="ARBA" id="ARBA00022729"/>
    </source>
</evidence>
<feature type="chain" id="PRO_5024347976" evidence="3">
    <location>
        <begin position="22"/>
        <end position="373"/>
    </location>
</feature>
<dbReference type="Gene3D" id="1.20.1420.20">
    <property type="entry name" value="M75 peptidase, HXXE motif"/>
    <property type="match status" value="1"/>
</dbReference>
<dbReference type="CDD" id="cd14659">
    <property type="entry name" value="Imelysin-like_IPPA"/>
    <property type="match status" value="1"/>
</dbReference>
<dbReference type="PROSITE" id="PS51257">
    <property type="entry name" value="PROKAR_LIPOPROTEIN"/>
    <property type="match status" value="1"/>
</dbReference>
<keyword evidence="6" id="KW-1185">Reference proteome</keyword>
<reference evidence="5 6" key="1">
    <citation type="submission" date="2019-07" db="EMBL/GenBank/DDBJ databases">
        <title>Genomic Encyclopedia of Archaeal and Bacterial Type Strains, Phase II (KMG-II): from individual species to whole genera.</title>
        <authorList>
            <person name="Goeker M."/>
        </authorList>
    </citation>
    <scope>NUCLEOTIDE SEQUENCE [LARGE SCALE GENOMIC DNA]</scope>
    <source>
        <strain evidence="5 6">DSM 17527</strain>
    </source>
</reference>